<proteinExistence type="inferred from homology"/>
<dbReference type="GO" id="GO:0001732">
    <property type="term" value="P:formation of cytoplasmic translation initiation complex"/>
    <property type="evidence" value="ECO:0007669"/>
    <property type="project" value="UniProtKB-UniRule"/>
</dbReference>
<evidence type="ECO:0000313" key="6">
    <source>
        <dbReference type="EMBL" id="KAF7502444.1"/>
    </source>
</evidence>
<gene>
    <name evidence="4" type="primary">HCR1</name>
    <name evidence="6" type="ORF">GJ744_005808</name>
</gene>
<evidence type="ECO:0000256" key="2">
    <source>
        <dbReference type="ARBA" id="ARBA00022540"/>
    </source>
</evidence>
<evidence type="ECO:0000256" key="4">
    <source>
        <dbReference type="HAMAP-Rule" id="MF_03009"/>
    </source>
</evidence>
<organism evidence="6 7">
    <name type="scientific">Endocarpon pusillum</name>
    <dbReference type="NCBI Taxonomy" id="364733"/>
    <lineage>
        <taxon>Eukaryota</taxon>
        <taxon>Fungi</taxon>
        <taxon>Dikarya</taxon>
        <taxon>Ascomycota</taxon>
        <taxon>Pezizomycotina</taxon>
        <taxon>Eurotiomycetes</taxon>
        <taxon>Chaetothyriomycetidae</taxon>
        <taxon>Verrucariales</taxon>
        <taxon>Verrucariaceae</taxon>
        <taxon>Endocarpon</taxon>
    </lineage>
</organism>
<feature type="compositionally biased region" description="Acidic residues" evidence="5">
    <location>
        <begin position="34"/>
        <end position="53"/>
    </location>
</feature>
<keyword evidence="1 4" id="KW-0963">Cytoplasm</keyword>
<dbReference type="PANTHER" id="PTHR21681:SF0">
    <property type="entry name" value="EUKARYOTIC TRANSLATION INITIATION FACTOR 3 SUBUNIT J"/>
    <property type="match status" value="1"/>
</dbReference>
<evidence type="ECO:0000313" key="7">
    <source>
        <dbReference type="Proteomes" id="UP000606974"/>
    </source>
</evidence>
<evidence type="ECO:0000256" key="5">
    <source>
        <dbReference type="SAM" id="MobiDB-lite"/>
    </source>
</evidence>
<feature type="compositionally biased region" description="Acidic residues" evidence="5">
    <location>
        <begin position="8"/>
        <end position="19"/>
    </location>
</feature>
<evidence type="ECO:0000256" key="3">
    <source>
        <dbReference type="ARBA" id="ARBA00022917"/>
    </source>
</evidence>
<evidence type="ECO:0000256" key="1">
    <source>
        <dbReference type="ARBA" id="ARBA00022490"/>
    </source>
</evidence>
<feature type="compositionally biased region" description="Acidic residues" evidence="5">
    <location>
        <begin position="268"/>
        <end position="279"/>
    </location>
</feature>
<accession>A0A8H7A7L9</accession>
<feature type="region of interest" description="Disordered" evidence="5">
    <location>
        <begin position="1"/>
        <end position="154"/>
    </location>
</feature>
<name>A0A8H7A7L9_9EURO</name>
<dbReference type="GO" id="GO:0033290">
    <property type="term" value="C:eukaryotic 48S preinitiation complex"/>
    <property type="evidence" value="ECO:0007669"/>
    <property type="project" value="UniProtKB-UniRule"/>
</dbReference>
<feature type="compositionally biased region" description="Basic and acidic residues" evidence="5">
    <location>
        <begin position="109"/>
        <end position="129"/>
    </location>
</feature>
<comment type="caution">
    <text evidence="6">The sequence shown here is derived from an EMBL/GenBank/DDBJ whole genome shotgun (WGS) entry which is preliminary data.</text>
</comment>
<feature type="compositionally biased region" description="Basic and acidic residues" evidence="5">
    <location>
        <begin position="54"/>
        <end position="70"/>
    </location>
</feature>
<dbReference type="Gene3D" id="1.10.246.60">
    <property type="entry name" value="Eukaryotic translation initiation factor 3 like domains"/>
    <property type="match status" value="1"/>
</dbReference>
<dbReference type="HAMAP" id="MF_03009">
    <property type="entry name" value="eIF3j"/>
    <property type="match status" value="1"/>
</dbReference>
<dbReference type="PANTHER" id="PTHR21681">
    <property type="entry name" value="EUKARYOTIC TRANSLATION INITIATION FACTOR 3 SUBUNIT J"/>
    <property type="match status" value="1"/>
</dbReference>
<feature type="compositionally biased region" description="Acidic residues" evidence="5">
    <location>
        <begin position="97"/>
        <end position="108"/>
    </location>
</feature>
<dbReference type="Proteomes" id="UP000606974">
    <property type="component" value="Unassembled WGS sequence"/>
</dbReference>
<keyword evidence="3 4" id="KW-0648">Protein biosynthesis</keyword>
<comment type="subunit">
    <text evidence="4">Component of the eukaryotic translation initiation factor 3 (eIF-3) complex.</text>
</comment>
<dbReference type="InterPro" id="IPR013906">
    <property type="entry name" value="eIF3j"/>
</dbReference>
<dbReference type="GO" id="GO:0003743">
    <property type="term" value="F:translation initiation factor activity"/>
    <property type="evidence" value="ECO:0007669"/>
    <property type="project" value="UniProtKB-UniRule"/>
</dbReference>
<dbReference type="AlphaFoldDB" id="A0A8H7A7L9"/>
<dbReference type="InterPro" id="IPR023194">
    <property type="entry name" value="eIF3-like_dom_sf"/>
</dbReference>
<comment type="subcellular location">
    <subcellularLocation>
        <location evidence="4">Cytoplasm</location>
    </subcellularLocation>
</comment>
<comment type="function">
    <text evidence="4">Component of the eukaryotic translation initiation factor 3 (eIF-3) complex, which is involved in protein synthesis of a specialized repertoire of mRNAs and, together with other initiation factors, stimulates binding of mRNA and methionyl-tRNAi to the 40S ribosome. The eIF-3 complex specifically targets and initiates translation of a subset of mRNAs involved in cell proliferation.</text>
</comment>
<dbReference type="EMBL" id="JAACFV010000252">
    <property type="protein sequence ID" value="KAF7502444.1"/>
    <property type="molecule type" value="Genomic_DNA"/>
</dbReference>
<reference evidence="6" key="1">
    <citation type="submission" date="2020-02" db="EMBL/GenBank/DDBJ databases">
        <authorList>
            <person name="Palmer J.M."/>
        </authorList>
    </citation>
    <scope>NUCLEOTIDE SEQUENCE</scope>
    <source>
        <strain evidence="6">EPUS1.4</strain>
        <tissue evidence="6">Thallus</tissue>
    </source>
</reference>
<keyword evidence="2 4" id="KW-0396">Initiation factor</keyword>
<sequence>MPPKKTWEDEEETSSEESDSPSPPAVAARRRFEDEEDSDDVADNWEEAEDSEVEREKAKKAAEAKAKAEAEAAANKKSKSQRVEEHREAARRRRAAEEEEESSEDEDEAEKRVRLRQTEQEADLKHAQDLLDNVGLGPKSRTTPNKATIIEDKSNPGQTIDLSALAIFKPATKSQFEALTTTLVPLLTAASNKPHYALWLVDFVKKIAADMPSTEIKKAASALTTLSNEKMKEEKAMEKGGKKSKAAKSKTSLAAGRDVGRGVADTTSYEDDLADDDFM</sequence>
<dbReference type="Pfam" id="PF08597">
    <property type="entry name" value="eIF3_subunit"/>
    <property type="match status" value="1"/>
</dbReference>
<comment type="similarity">
    <text evidence="4">Belongs to the eIF-3 subunit J family.</text>
</comment>
<feature type="region of interest" description="Disordered" evidence="5">
    <location>
        <begin position="230"/>
        <end position="279"/>
    </location>
</feature>
<dbReference type="GO" id="GO:0005852">
    <property type="term" value="C:eukaryotic translation initiation factor 3 complex"/>
    <property type="evidence" value="ECO:0007669"/>
    <property type="project" value="UniProtKB-UniRule"/>
</dbReference>
<dbReference type="GO" id="GO:0016282">
    <property type="term" value="C:eukaryotic 43S preinitiation complex"/>
    <property type="evidence" value="ECO:0007669"/>
    <property type="project" value="UniProtKB-UniRule"/>
</dbReference>
<feature type="compositionally biased region" description="Basic and acidic residues" evidence="5">
    <location>
        <begin position="230"/>
        <end position="241"/>
    </location>
</feature>
<keyword evidence="7" id="KW-1185">Reference proteome</keyword>
<protein>
    <recommendedName>
        <fullName evidence="4">Eukaryotic translation initiation factor 3 subunit J</fullName>
        <shortName evidence="4">eIF3j</shortName>
    </recommendedName>
    <alternativeName>
        <fullName evidence="4">Eukaryotic translation initiation factor 3 30 kDa subunit homolog</fullName>
        <shortName evidence="4">eIF-3 30 kDa subunit homolog</shortName>
    </alternativeName>
</protein>
<dbReference type="OrthoDB" id="20381at2759"/>